<dbReference type="AlphaFoldDB" id="A0A1W1XX39"/>
<organism evidence="3 4">
    <name type="scientific">Clostridium acidisoli DSM 12555</name>
    <dbReference type="NCBI Taxonomy" id="1121291"/>
    <lineage>
        <taxon>Bacteria</taxon>
        <taxon>Bacillati</taxon>
        <taxon>Bacillota</taxon>
        <taxon>Clostridia</taxon>
        <taxon>Eubacteriales</taxon>
        <taxon>Clostridiaceae</taxon>
        <taxon>Clostridium</taxon>
    </lineage>
</organism>
<dbReference type="RefSeq" id="WP_084117538.1">
    <property type="nucleotide sequence ID" value="NZ_FWXH01000026.1"/>
</dbReference>
<evidence type="ECO:0008006" key="5">
    <source>
        <dbReference type="Google" id="ProtNLM"/>
    </source>
</evidence>
<dbReference type="STRING" id="1121291.SAMN02745134_03539"/>
<keyword evidence="2" id="KW-0732">Signal</keyword>
<feature type="chain" id="PRO_5038850932" description="Lipoprotein" evidence="2">
    <location>
        <begin position="22"/>
        <end position="384"/>
    </location>
</feature>
<dbReference type="EMBL" id="FWXH01000026">
    <property type="protein sequence ID" value="SMC28496.1"/>
    <property type="molecule type" value="Genomic_DNA"/>
</dbReference>
<reference evidence="3 4" key="1">
    <citation type="submission" date="2017-04" db="EMBL/GenBank/DDBJ databases">
        <authorList>
            <person name="Afonso C.L."/>
            <person name="Miller P.J."/>
            <person name="Scott M.A."/>
            <person name="Spackman E."/>
            <person name="Goraichik I."/>
            <person name="Dimitrov K.M."/>
            <person name="Suarez D.L."/>
            <person name="Swayne D.E."/>
        </authorList>
    </citation>
    <scope>NUCLEOTIDE SEQUENCE [LARGE SCALE GENOMIC DNA]</scope>
    <source>
        <strain evidence="3 4">DSM 12555</strain>
    </source>
</reference>
<dbReference type="PROSITE" id="PS51257">
    <property type="entry name" value="PROKAR_LIPOPROTEIN"/>
    <property type="match status" value="1"/>
</dbReference>
<feature type="region of interest" description="Disordered" evidence="1">
    <location>
        <begin position="225"/>
        <end position="259"/>
    </location>
</feature>
<evidence type="ECO:0000313" key="3">
    <source>
        <dbReference type="EMBL" id="SMC28496.1"/>
    </source>
</evidence>
<evidence type="ECO:0000256" key="1">
    <source>
        <dbReference type="SAM" id="MobiDB-lite"/>
    </source>
</evidence>
<dbReference type="OrthoDB" id="1950593at2"/>
<evidence type="ECO:0000256" key="2">
    <source>
        <dbReference type="SAM" id="SignalP"/>
    </source>
</evidence>
<dbReference type="Proteomes" id="UP000192468">
    <property type="component" value="Unassembled WGS sequence"/>
</dbReference>
<keyword evidence="4" id="KW-1185">Reference proteome</keyword>
<feature type="compositionally biased region" description="Gly residues" evidence="1">
    <location>
        <begin position="228"/>
        <end position="253"/>
    </location>
</feature>
<name>A0A1W1XX39_9CLOT</name>
<feature type="signal peptide" evidence="2">
    <location>
        <begin position="1"/>
        <end position="21"/>
    </location>
</feature>
<accession>A0A1W1XX39</accession>
<evidence type="ECO:0000313" key="4">
    <source>
        <dbReference type="Proteomes" id="UP000192468"/>
    </source>
</evidence>
<proteinExistence type="predicted"/>
<sequence>MKKTLSIILMLLLLLSMSCSKNNVEQNTILGKFNIDKAIKTVDDYMIAVMKNDVNLQNKLYSSKLKKISNTKNRENLIVNGYKFDEITQAGDMGIMQVKVSEINSNVPYASLKTETFKVIKEDNSYRIKGIDTQNEKELFVSGINNDQIRLRTKNNVKTNLVTNFDGMPKYYYNQDDKTKNEKIPISMDEFGLVGLSYDGNSGFITTKGKNPYIEIVNFDESMATQGGVSGQGQGGSTSGAGTGSGTGSGGGSTENDIVPEKPIGKEIVSLDVIPNAIIKNSIYSLNNRYLVIQYAKNNSGNTLKMYKCKDGDDIPFDFEKNYPIDKVDLTIINFVKNGLIYRVTPRAAYVNDKSLKNIVGTWQIDTDEFKVKSVNEAKANTSQ</sequence>
<protein>
    <recommendedName>
        <fullName evidence="5">Lipoprotein</fullName>
    </recommendedName>
</protein>
<gene>
    <name evidence="3" type="ORF">SAMN02745134_03539</name>
</gene>